<dbReference type="Pfam" id="PF21747">
    <property type="entry name" value="YpoC"/>
    <property type="match status" value="1"/>
</dbReference>
<feature type="domain" description="YpoC-like" evidence="1">
    <location>
        <begin position="65"/>
        <end position="170"/>
    </location>
</feature>
<dbReference type="Proteomes" id="UP001057753">
    <property type="component" value="Unassembled WGS sequence"/>
</dbReference>
<dbReference type="AlphaFoldDB" id="A0A9Q4B1U8"/>
<evidence type="ECO:0000313" key="2">
    <source>
        <dbReference type="EMBL" id="MCR6096475.1"/>
    </source>
</evidence>
<reference evidence="2" key="1">
    <citation type="submission" date="2020-06" db="EMBL/GenBank/DDBJ databases">
        <title>Insight into the genomes of haloalkaliphilic bacilli from Kenyan soda lakes.</title>
        <authorList>
            <person name="Mwirichia R."/>
            <person name="Villamizar G.C."/>
            <person name="Poehlein A."/>
            <person name="Mugweru J."/>
            <person name="Kipnyargis A."/>
            <person name="Kiplimo D."/>
            <person name="Orwa P."/>
            <person name="Daniel R."/>
        </authorList>
    </citation>
    <scope>NUCLEOTIDE SEQUENCE</scope>
    <source>
        <strain evidence="2">B1096_S55</strain>
    </source>
</reference>
<evidence type="ECO:0000259" key="1">
    <source>
        <dbReference type="Pfam" id="PF21747"/>
    </source>
</evidence>
<gene>
    <name evidence="2" type="ORF">HXA33_07905</name>
</gene>
<dbReference type="EMBL" id="JABXYM010000001">
    <property type="protein sequence ID" value="MCR6096475.1"/>
    <property type="molecule type" value="Genomic_DNA"/>
</dbReference>
<proteinExistence type="predicted"/>
<sequence>MTTVTVPQVFIMRPFYEINDKIMIDDTCEFLKDNHDSSYWFYEDILAYLQIETSATSPWLYPATSIQEFLDKWNNKGEVDLIKCFEKRDRAAAKPLMQQYTASYLQMMHWVKQKPLTHLVDDYKALTHELYAPVNLSERLSFVFNSIDHYHAFTTLRQLIEESEKKWAVYLS</sequence>
<keyword evidence="3" id="KW-1185">Reference proteome</keyword>
<dbReference type="InterPro" id="IPR048427">
    <property type="entry name" value="YpoC"/>
</dbReference>
<comment type="caution">
    <text evidence="2">The sequence shown here is derived from an EMBL/GenBank/DDBJ whole genome shotgun (WGS) entry which is preliminary data.</text>
</comment>
<name>A0A9Q4B1U8_SALAG</name>
<organism evidence="2 3">
    <name type="scientific">Salipaludibacillus agaradhaerens</name>
    <name type="common">Bacillus agaradhaerens</name>
    <dbReference type="NCBI Taxonomy" id="76935"/>
    <lineage>
        <taxon>Bacteria</taxon>
        <taxon>Bacillati</taxon>
        <taxon>Bacillota</taxon>
        <taxon>Bacilli</taxon>
        <taxon>Bacillales</taxon>
        <taxon>Bacillaceae</taxon>
    </lineage>
</organism>
<evidence type="ECO:0000313" key="3">
    <source>
        <dbReference type="Proteomes" id="UP001057753"/>
    </source>
</evidence>
<accession>A0A9Q4B1U8</accession>
<dbReference type="RefSeq" id="WP_257821075.1">
    <property type="nucleotide sequence ID" value="NZ_JABXYM010000001.1"/>
</dbReference>
<protein>
    <recommendedName>
        <fullName evidence="1">YpoC-like domain-containing protein</fullName>
    </recommendedName>
</protein>